<dbReference type="InterPro" id="IPR008503">
    <property type="entry name" value="Asp_endopeptidase"/>
</dbReference>
<dbReference type="SUPFAM" id="SSF50630">
    <property type="entry name" value="Acid proteases"/>
    <property type="match status" value="1"/>
</dbReference>
<dbReference type="RefSeq" id="WP_069441287.1">
    <property type="nucleotide sequence ID" value="NZ_LPWF01000016.1"/>
</dbReference>
<dbReference type="PANTHER" id="PTHR38037">
    <property type="entry name" value="ZN_PROTEASE DOMAIN-CONTAINING PROTEIN"/>
    <property type="match status" value="1"/>
</dbReference>
<keyword evidence="3" id="KW-1185">Reference proteome</keyword>
<evidence type="ECO:0000259" key="1">
    <source>
        <dbReference type="Pfam" id="PF05618"/>
    </source>
</evidence>
<dbReference type="Gene3D" id="2.40.70.10">
    <property type="entry name" value="Acid Proteases"/>
    <property type="match status" value="1"/>
</dbReference>
<evidence type="ECO:0000313" key="3">
    <source>
        <dbReference type="Proteomes" id="UP000094472"/>
    </source>
</evidence>
<dbReference type="OrthoDB" id="3865600at2"/>
<proteinExistence type="predicted"/>
<evidence type="ECO:0000313" key="2">
    <source>
        <dbReference type="EMBL" id="ODR99745.1"/>
    </source>
</evidence>
<accession>A0A1E3W1S1</accession>
<sequence length="162" mass="18135">MKHRKLGPADKLRIGREIGWREYVGLPDLGVSSMRAKIDTGARTSALHAGGIERFERDGIAWVRFSPLTGRKNELRCEAPLVHHRHIKNTGGSTEERPIIETTLVLGRYRWVIEVSLTNRDNMEFDLIVGRTAVRRHRMVVNPGRSYIAGMPLGPKAAASCA</sequence>
<dbReference type="EMBL" id="LPWF01000016">
    <property type="protein sequence ID" value="ODR99745.1"/>
    <property type="molecule type" value="Genomic_DNA"/>
</dbReference>
<protein>
    <recommendedName>
        <fullName evidence="1">Retropepsin-like aspartic endopeptidase domain-containing protein</fullName>
    </recommendedName>
</protein>
<dbReference type="Pfam" id="PF05618">
    <property type="entry name" value="Zn_protease"/>
    <property type="match status" value="1"/>
</dbReference>
<gene>
    <name evidence="2" type="ORF">AUC69_09075</name>
</gene>
<dbReference type="AlphaFoldDB" id="A0A1E3W1S1"/>
<dbReference type="InterPro" id="IPR021109">
    <property type="entry name" value="Peptidase_aspartic_dom_sf"/>
</dbReference>
<dbReference type="Proteomes" id="UP000094472">
    <property type="component" value="Unassembled WGS sequence"/>
</dbReference>
<feature type="domain" description="Retropepsin-like aspartic endopeptidase" evidence="1">
    <location>
        <begin position="18"/>
        <end position="150"/>
    </location>
</feature>
<comment type="caution">
    <text evidence="2">The sequence shown here is derived from an EMBL/GenBank/DDBJ whole genome shotgun (WGS) entry which is preliminary data.</text>
</comment>
<organism evidence="2 3">
    <name type="scientific">Methyloceanibacter superfactus</name>
    <dbReference type="NCBI Taxonomy" id="1774969"/>
    <lineage>
        <taxon>Bacteria</taxon>
        <taxon>Pseudomonadati</taxon>
        <taxon>Pseudomonadota</taxon>
        <taxon>Alphaproteobacteria</taxon>
        <taxon>Hyphomicrobiales</taxon>
        <taxon>Hyphomicrobiaceae</taxon>
        <taxon>Methyloceanibacter</taxon>
    </lineage>
</organism>
<dbReference type="STRING" id="1774969.AUC69_09075"/>
<reference evidence="2 3" key="1">
    <citation type="journal article" date="2016" name="Environ. Microbiol.">
        <title>New Methyloceanibacter diversity from North Sea sediments includes methanotroph containing solely the soluble methane monooxygenase.</title>
        <authorList>
            <person name="Vekeman B."/>
            <person name="Kerckhof F.M."/>
            <person name="Cremers G."/>
            <person name="de Vos P."/>
            <person name="Vandamme P."/>
            <person name="Boon N."/>
            <person name="Op den Camp H.J."/>
            <person name="Heylen K."/>
        </authorList>
    </citation>
    <scope>NUCLEOTIDE SEQUENCE [LARGE SCALE GENOMIC DNA]</scope>
    <source>
        <strain evidence="2 3">R-67175</strain>
    </source>
</reference>
<dbReference type="PANTHER" id="PTHR38037:SF2">
    <property type="entry name" value="ATP-DEPENDENT ZINC PROTEASE DOMAIN-CONTAINING PROTEIN-RELATED"/>
    <property type="match status" value="1"/>
</dbReference>
<name>A0A1E3W1S1_9HYPH</name>